<feature type="transmembrane region" description="Helical" evidence="1">
    <location>
        <begin position="20"/>
        <end position="39"/>
    </location>
</feature>
<comment type="caution">
    <text evidence="2">The sequence shown here is derived from an EMBL/GenBank/DDBJ whole genome shotgun (WGS) entry which is preliminary data.</text>
</comment>
<organism evidence="2 3">
    <name type="scientific">Hominifimenecus microfluidus</name>
    <dbReference type="NCBI Taxonomy" id="2885348"/>
    <lineage>
        <taxon>Bacteria</taxon>
        <taxon>Bacillati</taxon>
        <taxon>Bacillota</taxon>
        <taxon>Clostridia</taxon>
        <taxon>Lachnospirales</taxon>
        <taxon>Lachnospiraceae</taxon>
        <taxon>Hominifimenecus</taxon>
    </lineage>
</organism>
<evidence type="ECO:0000313" key="2">
    <source>
        <dbReference type="EMBL" id="MCC2232293.1"/>
    </source>
</evidence>
<dbReference type="Pfam" id="PF20342">
    <property type="entry name" value="DUF6637"/>
    <property type="match status" value="1"/>
</dbReference>
<name>A0AAE3EDB2_9FIRM</name>
<dbReference type="RefSeq" id="WP_308454701.1">
    <property type="nucleotide sequence ID" value="NZ_JAJEQR010000059.1"/>
</dbReference>
<sequence length="101" mass="11292">MQNIYFGPDERAHQKFLDFFYIVCGLLCLALAILSLFPAGAGMRFFPLIFFIAAILNLVSAYSKFRSSDTRYRNGASGLFLMLMGIVMLALTYVSGICIWG</sequence>
<keyword evidence="1" id="KW-0812">Transmembrane</keyword>
<accession>A0AAE3EDB2</accession>
<evidence type="ECO:0000313" key="3">
    <source>
        <dbReference type="Proteomes" id="UP001198182"/>
    </source>
</evidence>
<proteinExistence type="predicted"/>
<dbReference type="EMBL" id="JAJEQR010000059">
    <property type="protein sequence ID" value="MCC2232293.1"/>
    <property type="molecule type" value="Genomic_DNA"/>
</dbReference>
<dbReference type="InterPro" id="IPR046577">
    <property type="entry name" value="DUF6637"/>
</dbReference>
<keyword evidence="1" id="KW-1133">Transmembrane helix</keyword>
<reference evidence="2" key="1">
    <citation type="submission" date="2021-10" db="EMBL/GenBank/DDBJ databases">
        <title>Anaerobic single-cell dispensing facilitates the cultivation of human gut bacteria.</title>
        <authorList>
            <person name="Afrizal A."/>
        </authorList>
    </citation>
    <scope>NUCLEOTIDE SEQUENCE</scope>
    <source>
        <strain evidence="2">CLA-AA-H215</strain>
    </source>
</reference>
<gene>
    <name evidence="2" type="ORF">LKD81_15060</name>
</gene>
<dbReference type="Proteomes" id="UP001198182">
    <property type="component" value="Unassembled WGS sequence"/>
</dbReference>
<evidence type="ECO:0000256" key="1">
    <source>
        <dbReference type="SAM" id="Phobius"/>
    </source>
</evidence>
<keyword evidence="1" id="KW-0472">Membrane</keyword>
<feature type="transmembrane region" description="Helical" evidence="1">
    <location>
        <begin position="77"/>
        <end position="100"/>
    </location>
</feature>
<dbReference type="AlphaFoldDB" id="A0AAE3EDB2"/>
<protein>
    <submittedName>
        <fullName evidence="2">Uncharacterized protein</fullName>
    </submittedName>
</protein>
<feature type="transmembrane region" description="Helical" evidence="1">
    <location>
        <begin position="45"/>
        <end position="65"/>
    </location>
</feature>
<keyword evidence="3" id="KW-1185">Reference proteome</keyword>